<dbReference type="Proteomes" id="UP000001861">
    <property type="component" value="Unassembled WGS sequence"/>
</dbReference>
<feature type="region of interest" description="Disordered" evidence="1">
    <location>
        <begin position="273"/>
        <end position="404"/>
    </location>
</feature>
<feature type="compositionally biased region" description="Basic residues" evidence="1">
    <location>
        <begin position="1"/>
        <end position="16"/>
    </location>
</feature>
<dbReference type="OrthoDB" id="3058629at2759"/>
<gene>
    <name evidence="2" type="ORF">CC1G_04003</name>
</gene>
<dbReference type="KEGG" id="cci:CC1G_04003"/>
<evidence type="ECO:0000256" key="1">
    <source>
        <dbReference type="SAM" id="MobiDB-lite"/>
    </source>
</evidence>
<comment type="caution">
    <text evidence="2">The sequence shown here is derived from an EMBL/GenBank/DDBJ whole genome shotgun (WGS) entry which is preliminary data.</text>
</comment>
<dbReference type="OMA" id="AINMYIE"/>
<dbReference type="InParanoid" id="A8N8F6"/>
<dbReference type="RefSeq" id="XP_001831112.1">
    <property type="nucleotide sequence ID" value="XM_001831060.1"/>
</dbReference>
<dbReference type="VEuPathDB" id="FungiDB:CC1G_04003"/>
<evidence type="ECO:0000313" key="3">
    <source>
        <dbReference type="Proteomes" id="UP000001861"/>
    </source>
</evidence>
<evidence type="ECO:0000313" key="2">
    <source>
        <dbReference type="EMBL" id="EAU90734.1"/>
    </source>
</evidence>
<protein>
    <submittedName>
        <fullName evidence="2">Uncharacterized protein</fullName>
    </submittedName>
</protein>
<feature type="compositionally biased region" description="Polar residues" evidence="1">
    <location>
        <begin position="303"/>
        <end position="315"/>
    </location>
</feature>
<feature type="compositionally biased region" description="Polar residues" evidence="1">
    <location>
        <begin position="358"/>
        <end position="371"/>
    </location>
</feature>
<organism evidence="2 3">
    <name type="scientific">Coprinopsis cinerea (strain Okayama-7 / 130 / ATCC MYA-4618 / FGSC 9003)</name>
    <name type="common">Inky cap fungus</name>
    <name type="synonym">Hormographiella aspergillata</name>
    <dbReference type="NCBI Taxonomy" id="240176"/>
    <lineage>
        <taxon>Eukaryota</taxon>
        <taxon>Fungi</taxon>
        <taxon>Dikarya</taxon>
        <taxon>Basidiomycota</taxon>
        <taxon>Agaricomycotina</taxon>
        <taxon>Agaricomycetes</taxon>
        <taxon>Agaricomycetidae</taxon>
        <taxon>Agaricales</taxon>
        <taxon>Agaricineae</taxon>
        <taxon>Psathyrellaceae</taxon>
        <taxon>Coprinopsis</taxon>
    </lineage>
</organism>
<dbReference type="EMBL" id="AACS02000007">
    <property type="protein sequence ID" value="EAU90734.1"/>
    <property type="molecule type" value="Genomic_DNA"/>
</dbReference>
<dbReference type="GeneID" id="6007573"/>
<dbReference type="AlphaFoldDB" id="A8N8F6"/>
<keyword evidence="3" id="KW-1185">Reference proteome</keyword>
<name>A8N8F6_COPC7</name>
<feature type="region of interest" description="Disordered" evidence="1">
    <location>
        <begin position="1"/>
        <end position="51"/>
    </location>
</feature>
<proteinExistence type="predicted"/>
<reference evidence="2 3" key="1">
    <citation type="journal article" date="2010" name="Proc. Natl. Acad. Sci. U.S.A.">
        <title>Insights into evolution of multicellular fungi from the assembled chromosomes of the mushroom Coprinopsis cinerea (Coprinus cinereus).</title>
        <authorList>
            <person name="Stajich J.E."/>
            <person name="Wilke S.K."/>
            <person name="Ahren D."/>
            <person name="Au C.H."/>
            <person name="Birren B.W."/>
            <person name="Borodovsky M."/>
            <person name="Burns C."/>
            <person name="Canback B."/>
            <person name="Casselton L.A."/>
            <person name="Cheng C.K."/>
            <person name="Deng J."/>
            <person name="Dietrich F.S."/>
            <person name="Fargo D.C."/>
            <person name="Farman M.L."/>
            <person name="Gathman A.C."/>
            <person name="Goldberg J."/>
            <person name="Guigo R."/>
            <person name="Hoegger P.J."/>
            <person name="Hooker J.B."/>
            <person name="Huggins A."/>
            <person name="James T.Y."/>
            <person name="Kamada T."/>
            <person name="Kilaru S."/>
            <person name="Kodira C."/>
            <person name="Kues U."/>
            <person name="Kupfer D."/>
            <person name="Kwan H.S."/>
            <person name="Lomsadze A."/>
            <person name="Li W."/>
            <person name="Lilly W.W."/>
            <person name="Ma L.J."/>
            <person name="Mackey A.J."/>
            <person name="Manning G."/>
            <person name="Martin F."/>
            <person name="Muraguchi H."/>
            <person name="Natvig D.O."/>
            <person name="Palmerini H."/>
            <person name="Ramesh M.A."/>
            <person name="Rehmeyer C.J."/>
            <person name="Roe B.A."/>
            <person name="Shenoy N."/>
            <person name="Stanke M."/>
            <person name="Ter-Hovhannisyan V."/>
            <person name="Tunlid A."/>
            <person name="Velagapudi R."/>
            <person name="Vision T.J."/>
            <person name="Zeng Q."/>
            <person name="Zolan M.E."/>
            <person name="Pukkila P.J."/>
        </authorList>
    </citation>
    <scope>NUCLEOTIDE SEQUENCE [LARGE SCALE GENOMIC DNA]</scope>
    <source>
        <strain evidence="3">Okayama-7 / 130 / ATCC MYA-4618 / FGSC 9003</strain>
    </source>
</reference>
<accession>A8N8F6</accession>
<sequence length="404" mass="45666">MGRLNRRHYNLKHKTAAQRAAEPREKSPAPLGVGPLPDGGPFGGPGDPNDPEYNPDHPLYWRFGTNAGGMILRMKKHYGERMNNVPYKYLKWCYKNLKFALTFRKAFEAYDKGLRNWIQELGGYGDILVPIGKTYKGLPLKECRDKEWMEWLMEKMTPAYKEDHEIFFLAIKVWLENPNHQGVKRDVGESLAKSRFRDEHWLLSPDEYDLDLAEDLNVIPCTLEDIGEVDEHGNLEGFIASDSQDIVYESDNGTSVDSLSDLDAKAEKVAARIRRNKTGQTPRKSPKKRVQRRDVESDGEATEYSSSDDSYQETVVASDDEPPPKTPRAKATRRLVVSDQESSGDELPSVSPLKRGRSATSSTPGSQVSRSTPKRRKLDSPEKTTKYARKGLDGSPLARPRQKA</sequence>